<evidence type="ECO:0000256" key="1">
    <source>
        <dbReference type="ARBA" id="ARBA00004651"/>
    </source>
</evidence>
<evidence type="ECO:0000256" key="7">
    <source>
        <dbReference type="SAM" id="MobiDB-lite"/>
    </source>
</evidence>
<dbReference type="SUPFAM" id="SSF82689">
    <property type="entry name" value="Mechanosensitive channel protein MscS (YggB), C-terminal domain"/>
    <property type="match status" value="1"/>
</dbReference>
<comment type="similarity">
    <text evidence="2">Belongs to the MscS (TC 1.A.23) family.</text>
</comment>
<dbReference type="InterPro" id="IPR006685">
    <property type="entry name" value="MscS_channel_2nd"/>
</dbReference>
<dbReference type="GO" id="GO:0008381">
    <property type="term" value="F:mechanosensitive monoatomic ion channel activity"/>
    <property type="evidence" value="ECO:0007669"/>
    <property type="project" value="InterPro"/>
</dbReference>
<dbReference type="Pfam" id="PF00924">
    <property type="entry name" value="MS_channel_2nd"/>
    <property type="match status" value="1"/>
</dbReference>
<feature type="transmembrane region" description="Helical" evidence="8">
    <location>
        <begin position="63"/>
        <end position="85"/>
    </location>
</feature>
<evidence type="ECO:0000313" key="11">
    <source>
        <dbReference type="EMBL" id="AIE92958.1"/>
    </source>
</evidence>
<dbReference type="InterPro" id="IPR045275">
    <property type="entry name" value="MscS_archaea/bacteria_type"/>
</dbReference>
<dbReference type="PANTHER" id="PTHR30221:SF1">
    <property type="entry name" value="SMALL-CONDUCTANCE MECHANOSENSITIVE CHANNEL"/>
    <property type="match status" value="1"/>
</dbReference>
<feature type="domain" description="Mechanosensitive ion channel MscS C-terminal" evidence="10">
    <location>
        <begin position="265"/>
        <end position="346"/>
    </location>
</feature>
<dbReference type="Gene3D" id="3.30.70.100">
    <property type="match status" value="1"/>
</dbReference>
<evidence type="ECO:0000259" key="9">
    <source>
        <dbReference type="Pfam" id="PF00924"/>
    </source>
</evidence>
<feature type="transmembrane region" description="Helical" evidence="8">
    <location>
        <begin position="136"/>
        <end position="157"/>
    </location>
</feature>
<feature type="region of interest" description="Disordered" evidence="7">
    <location>
        <begin position="357"/>
        <end position="390"/>
    </location>
</feature>
<comment type="subcellular location">
    <subcellularLocation>
        <location evidence="1">Cell membrane</location>
        <topology evidence="1">Multi-pass membrane protein</topology>
    </subcellularLocation>
</comment>
<proteinExistence type="inferred from homology"/>
<keyword evidence="4 8" id="KW-0812">Transmembrane</keyword>
<protein>
    <submittedName>
        <fullName evidence="11">Mechanosensitive ion channel (MscS)</fullName>
    </submittedName>
</protein>
<feature type="domain" description="Mechanosensitive ion channel MscS" evidence="9">
    <location>
        <begin position="185"/>
        <end position="250"/>
    </location>
</feature>
<dbReference type="EMBL" id="KF900381">
    <property type="protein sequence ID" value="AIE92958.1"/>
    <property type="molecule type" value="Genomic_DNA"/>
</dbReference>
<dbReference type="Gene3D" id="2.30.30.60">
    <property type="match status" value="1"/>
</dbReference>
<dbReference type="SUPFAM" id="SSF50182">
    <property type="entry name" value="Sm-like ribonucleoproteins"/>
    <property type="match status" value="1"/>
</dbReference>
<accession>A0A075FP18</accession>
<keyword evidence="3" id="KW-1003">Cell membrane</keyword>
<dbReference type="InterPro" id="IPR049278">
    <property type="entry name" value="MS_channel_C"/>
</dbReference>
<sequence>MMEIPEEVTQLIDWLEALSSIEKIGFCLGVTLFVLVFLKYFLFKKLGEFVNETKVGWDNELFTALQPRALLFAFVICINASLAWVSPESLDAIFPLLSAVFILLFTSMMSSSIKVVTPPLMTWFNSNNQGVSVTGGNHFISIFMRMIVWFVGIYLILTELDIELSGIAATFALFSLIIGLALQHTIANILNSFMLAMDSPFDVGDRIEVEGTEGFVVSTGILSTKLLTHSEELVVIPNNTLVQTKIRNMARGGGGGQPRRINLLIDISAAYGEEPPHVKQVLNEIAKECPYTAGDPPPRVLLTNLGKYSIDFRIFAWIDNYADQWPARDWILERVFDRFADEGIQIPFPTSIELQNLPSRGSEAAKKRKRTKQKAARIQMSKDERSYHEEHDTLKAYVEDLEKQLADTSLSSREKERIRGEIVTMSTTLERFDAED</sequence>
<feature type="transmembrane region" description="Helical" evidence="8">
    <location>
        <begin position="24"/>
        <end position="43"/>
    </location>
</feature>
<dbReference type="InterPro" id="IPR023408">
    <property type="entry name" value="MscS_beta-dom_sf"/>
</dbReference>
<reference evidence="11" key="1">
    <citation type="journal article" date="2014" name="Genome Biol. Evol.">
        <title>Pangenome evidence for extensive interdomain horizontal transfer affecting lineage core and shell genes in uncultured planktonic thaumarchaeota and euryarchaeota.</title>
        <authorList>
            <person name="Deschamps P."/>
            <person name="Zivanovic Y."/>
            <person name="Moreira D."/>
            <person name="Rodriguez-Valera F."/>
            <person name="Lopez-Garcia P."/>
        </authorList>
    </citation>
    <scope>NUCLEOTIDE SEQUENCE</scope>
</reference>
<name>A0A075FP18_9EURY</name>
<dbReference type="AlphaFoldDB" id="A0A075FP18"/>
<evidence type="ECO:0000256" key="8">
    <source>
        <dbReference type="SAM" id="Phobius"/>
    </source>
</evidence>
<dbReference type="Gene3D" id="1.10.287.1260">
    <property type="match status" value="1"/>
</dbReference>
<gene>
    <name evidence="11" type="primary">mscS</name>
</gene>
<dbReference type="PANTHER" id="PTHR30221">
    <property type="entry name" value="SMALL-CONDUCTANCE MECHANOSENSITIVE CHANNEL"/>
    <property type="match status" value="1"/>
</dbReference>
<evidence type="ECO:0000256" key="3">
    <source>
        <dbReference type="ARBA" id="ARBA00022475"/>
    </source>
</evidence>
<evidence type="ECO:0000256" key="5">
    <source>
        <dbReference type="ARBA" id="ARBA00022989"/>
    </source>
</evidence>
<dbReference type="InterPro" id="IPR011014">
    <property type="entry name" value="MscS_channel_TM-2"/>
</dbReference>
<dbReference type="InterPro" id="IPR011066">
    <property type="entry name" value="MscS_channel_C_sf"/>
</dbReference>
<keyword evidence="6 8" id="KW-0472">Membrane</keyword>
<dbReference type="InterPro" id="IPR010920">
    <property type="entry name" value="LSM_dom_sf"/>
</dbReference>
<dbReference type="SUPFAM" id="SSF82861">
    <property type="entry name" value="Mechanosensitive channel protein MscS (YggB), transmembrane region"/>
    <property type="match status" value="1"/>
</dbReference>
<dbReference type="Pfam" id="PF21082">
    <property type="entry name" value="MS_channel_3rd"/>
    <property type="match status" value="1"/>
</dbReference>
<feature type="transmembrane region" description="Helical" evidence="8">
    <location>
        <begin position="164"/>
        <end position="182"/>
    </location>
</feature>
<evidence type="ECO:0000256" key="6">
    <source>
        <dbReference type="ARBA" id="ARBA00023136"/>
    </source>
</evidence>
<organism evidence="11">
    <name type="scientific">uncultured marine group II/III euryarchaeote AD1000_30_D02</name>
    <dbReference type="NCBI Taxonomy" id="1457751"/>
    <lineage>
        <taxon>Archaea</taxon>
        <taxon>Methanobacteriati</taxon>
        <taxon>Methanobacteriota</taxon>
        <taxon>environmental samples</taxon>
    </lineage>
</organism>
<feature type="compositionally biased region" description="Basic residues" evidence="7">
    <location>
        <begin position="366"/>
        <end position="375"/>
    </location>
</feature>
<keyword evidence="5 8" id="KW-1133">Transmembrane helix</keyword>
<feature type="compositionally biased region" description="Basic and acidic residues" evidence="7">
    <location>
        <begin position="380"/>
        <end position="390"/>
    </location>
</feature>
<dbReference type="GO" id="GO:0005886">
    <property type="term" value="C:plasma membrane"/>
    <property type="evidence" value="ECO:0007669"/>
    <property type="project" value="UniProtKB-SubCell"/>
</dbReference>
<evidence type="ECO:0000256" key="2">
    <source>
        <dbReference type="ARBA" id="ARBA00008017"/>
    </source>
</evidence>
<feature type="transmembrane region" description="Helical" evidence="8">
    <location>
        <begin position="92"/>
        <end position="116"/>
    </location>
</feature>
<evidence type="ECO:0000256" key="4">
    <source>
        <dbReference type="ARBA" id="ARBA00022692"/>
    </source>
</evidence>
<evidence type="ECO:0000259" key="10">
    <source>
        <dbReference type="Pfam" id="PF21082"/>
    </source>
</evidence>